<reference evidence="3" key="1">
    <citation type="submission" date="2024-07" db="EMBL/GenBank/DDBJ databases">
        <title>Two chromosome-level genome assemblies of Korean endemic species Abeliophyllum distichum and Forsythia ovata (Oleaceae).</title>
        <authorList>
            <person name="Jang H."/>
        </authorList>
    </citation>
    <scope>NUCLEOTIDE SEQUENCE [LARGE SCALE GENOMIC DNA]</scope>
</reference>
<keyword evidence="3" id="KW-1185">Reference proteome</keyword>
<organism evidence="2 3">
    <name type="scientific">Forsythia ovata</name>
    <dbReference type="NCBI Taxonomy" id="205694"/>
    <lineage>
        <taxon>Eukaryota</taxon>
        <taxon>Viridiplantae</taxon>
        <taxon>Streptophyta</taxon>
        <taxon>Embryophyta</taxon>
        <taxon>Tracheophyta</taxon>
        <taxon>Spermatophyta</taxon>
        <taxon>Magnoliopsida</taxon>
        <taxon>eudicotyledons</taxon>
        <taxon>Gunneridae</taxon>
        <taxon>Pentapetalae</taxon>
        <taxon>asterids</taxon>
        <taxon>lamiids</taxon>
        <taxon>Lamiales</taxon>
        <taxon>Oleaceae</taxon>
        <taxon>Forsythieae</taxon>
        <taxon>Forsythia</taxon>
    </lineage>
</organism>
<sequence length="222" mass="24066">MIKTRGLVAKDKFHVSYRGAALNNSLSQSDLVSYTRETSSSSKQKGKRAHRDHGEAHDCSNHDAKKRKKVVETESACQVISSPDRQRGKYGETGDLTKSDRAVDGIFGFGQQGLFVILQLFSQGVTLNEFSHCLKGDNGGGCILVLGRIVEPNSLHPTCPIRNKAYPLVQKEIQILMSIGLQKDVSGFHPTTTGSGWLTASGKIGDAWIQGGTHLTTDDGLL</sequence>
<dbReference type="Proteomes" id="UP001604277">
    <property type="component" value="Unassembled WGS sequence"/>
</dbReference>
<name>A0ABD1U5T5_9LAMI</name>
<feature type="compositionally biased region" description="Basic and acidic residues" evidence="1">
    <location>
        <begin position="52"/>
        <end position="63"/>
    </location>
</feature>
<dbReference type="EMBL" id="JBFOLJ010000007">
    <property type="protein sequence ID" value="KAL2519950.1"/>
    <property type="molecule type" value="Genomic_DNA"/>
</dbReference>
<dbReference type="Gene3D" id="2.40.70.10">
    <property type="entry name" value="Acid Proteases"/>
    <property type="match status" value="1"/>
</dbReference>
<evidence type="ECO:0000313" key="3">
    <source>
        <dbReference type="Proteomes" id="UP001604277"/>
    </source>
</evidence>
<dbReference type="SUPFAM" id="SSF50630">
    <property type="entry name" value="Acid proteases"/>
    <property type="match status" value="1"/>
</dbReference>
<evidence type="ECO:0000313" key="2">
    <source>
        <dbReference type="EMBL" id="KAL2519950.1"/>
    </source>
</evidence>
<protein>
    <submittedName>
        <fullName evidence="2">Aspartic proteinase-like protein 2</fullName>
    </submittedName>
</protein>
<feature type="region of interest" description="Disordered" evidence="1">
    <location>
        <begin position="33"/>
        <end position="77"/>
    </location>
</feature>
<evidence type="ECO:0000256" key="1">
    <source>
        <dbReference type="SAM" id="MobiDB-lite"/>
    </source>
</evidence>
<accession>A0ABD1U5T5</accession>
<proteinExistence type="predicted"/>
<feature type="compositionally biased region" description="Polar residues" evidence="1">
    <location>
        <begin position="33"/>
        <end position="43"/>
    </location>
</feature>
<comment type="caution">
    <text evidence="2">The sequence shown here is derived from an EMBL/GenBank/DDBJ whole genome shotgun (WGS) entry which is preliminary data.</text>
</comment>
<dbReference type="AlphaFoldDB" id="A0ABD1U5T5"/>
<dbReference type="InterPro" id="IPR021109">
    <property type="entry name" value="Peptidase_aspartic_dom_sf"/>
</dbReference>
<gene>
    <name evidence="2" type="ORF">Fot_23873</name>
</gene>